<dbReference type="FunFam" id="3.40.640.10:FF:000013">
    <property type="entry name" value="4-aminobutyrate aminotransferase"/>
    <property type="match status" value="1"/>
</dbReference>
<evidence type="ECO:0000256" key="6">
    <source>
        <dbReference type="RuleBase" id="RU003560"/>
    </source>
</evidence>
<comment type="similarity">
    <text evidence="2 6">Belongs to the class-III pyridoxal-phosphate-dependent aminotransferase family.</text>
</comment>
<evidence type="ECO:0000313" key="7">
    <source>
        <dbReference type="EMBL" id="GBG32814.1"/>
    </source>
</evidence>
<keyword evidence="4 7" id="KW-0808">Transferase</keyword>
<dbReference type="GO" id="GO:0030170">
    <property type="term" value="F:pyridoxal phosphate binding"/>
    <property type="evidence" value="ECO:0007669"/>
    <property type="project" value="InterPro"/>
</dbReference>
<accession>A0A2R5GXW7</accession>
<dbReference type="GO" id="GO:0008483">
    <property type="term" value="F:transaminase activity"/>
    <property type="evidence" value="ECO:0007669"/>
    <property type="project" value="UniProtKB-KW"/>
</dbReference>
<dbReference type="Proteomes" id="UP000241890">
    <property type="component" value="Unassembled WGS sequence"/>
</dbReference>
<dbReference type="InterPro" id="IPR050103">
    <property type="entry name" value="Class-III_PLP-dep_AT"/>
</dbReference>
<dbReference type="AlphaFoldDB" id="A0A2R5GXW7"/>
<dbReference type="InterPro" id="IPR015422">
    <property type="entry name" value="PyrdxlP-dep_Trfase_small"/>
</dbReference>
<dbReference type="EMBL" id="BEYU01000132">
    <property type="protein sequence ID" value="GBG32814.1"/>
    <property type="molecule type" value="Genomic_DNA"/>
</dbReference>
<dbReference type="PIRSF" id="PIRSF000521">
    <property type="entry name" value="Transaminase_4ab_Lys_Orn"/>
    <property type="match status" value="1"/>
</dbReference>
<proteinExistence type="inferred from homology"/>
<dbReference type="InterPro" id="IPR049704">
    <property type="entry name" value="Aminotrans_3_PPA_site"/>
</dbReference>
<evidence type="ECO:0000256" key="5">
    <source>
        <dbReference type="ARBA" id="ARBA00022898"/>
    </source>
</evidence>
<dbReference type="InParanoid" id="A0A2R5GXW7"/>
<dbReference type="CDD" id="cd00610">
    <property type="entry name" value="OAT_like"/>
    <property type="match status" value="1"/>
</dbReference>
<dbReference type="OrthoDB" id="5419315at2759"/>
<dbReference type="GO" id="GO:0042802">
    <property type="term" value="F:identical protein binding"/>
    <property type="evidence" value="ECO:0007669"/>
    <property type="project" value="TreeGrafter"/>
</dbReference>
<sequence>MAHVSAKRAINRGVGRLADLVVTEAKGCWVATEEGRKLLDMASGIGVVSTGHCHPRVVAAAQEQVGRVIHAQVNIAYHDKMLELTDVLQPLMPKGLDSVFYTNSGAEAVENAVKIARNATGKGGVIVMQGSYHGRTLGTAAMTTSGRGYRQKFGPFMPSVYVTPFPYEHQGTSTAKAIAEFDLLFKQQVHPDDIAAVVMEPVLGEGGYVPATREYVEHVQAFCKANDILLVMDEVQTGFGRTGKLFATEHFDVVPDILVTAKGIASGFPLAAVWSRQDITDKQDPGTMGGTYTANAVACAAAIATQQVIKDENLVQNSHDRGAQLMDALRGIQKDRPDIVSDVRGLGCMVGVEFNTKLSGIKGAVSKACLDRDMILLGCSAFETVRFIPPLTVSADEIDRAVEIFTEAVDEAASSASS</sequence>
<dbReference type="InterPro" id="IPR005814">
    <property type="entry name" value="Aminotrans_3"/>
</dbReference>
<keyword evidence="5 6" id="KW-0663">Pyridoxal phosphate</keyword>
<dbReference type="Gene3D" id="3.40.640.10">
    <property type="entry name" value="Type I PLP-dependent aspartate aminotransferase-like (Major domain)"/>
    <property type="match status" value="1"/>
</dbReference>
<evidence type="ECO:0000313" key="8">
    <source>
        <dbReference type="Proteomes" id="UP000241890"/>
    </source>
</evidence>
<dbReference type="SUPFAM" id="SSF53383">
    <property type="entry name" value="PLP-dependent transferases"/>
    <property type="match status" value="1"/>
</dbReference>
<dbReference type="Gene3D" id="3.90.1150.10">
    <property type="entry name" value="Aspartate Aminotransferase, domain 1"/>
    <property type="match status" value="1"/>
</dbReference>
<dbReference type="InterPro" id="IPR015421">
    <property type="entry name" value="PyrdxlP-dep_Trfase_major"/>
</dbReference>
<dbReference type="Pfam" id="PF00202">
    <property type="entry name" value="Aminotran_3"/>
    <property type="match status" value="1"/>
</dbReference>
<protein>
    <submittedName>
        <fullName evidence="7">Acetylornithine aminotransferase, mitochondrial</fullName>
    </submittedName>
</protein>
<evidence type="ECO:0000256" key="2">
    <source>
        <dbReference type="ARBA" id="ARBA00008954"/>
    </source>
</evidence>
<organism evidence="7 8">
    <name type="scientific">Hondaea fermentalgiana</name>
    <dbReference type="NCBI Taxonomy" id="2315210"/>
    <lineage>
        <taxon>Eukaryota</taxon>
        <taxon>Sar</taxon>
        <taxon>Stramenopiles</taxon>
        <taxon>Bigyra</taxon>
        <taxon>Labyrinthulomycetes</taxon>
        <taxon>Thraustochytrida</taxon>
        <taxon>Thraustochytriidae</taxon>
        <taxon>Hondaea</taxon>
    </lineage>
</organism>
<keyword evidence="8" id="KW-1185">Reference proteome</keyword>
<evidence type="ECO:0000256" key="3">
    <source>
        <dbReference type="ARBA" id="ARBA00022576"/>
    </source>
</evidence>
<dbReference type="InterPro" id="IPR015424">
    <property type="entry name" value="PyrdxlP-dep_Trfase"/>
</dbReference>
<name>A0A2R5GXW7_9STRA</name>
<dbReference type="PROSITE" id="PS00600">
    <property type="entry name" value="AA_TRANSFER_CLASS_3"/>
    <property type="match status" value="1"/>
</dbReference>
<gene>
    <name evidence="7" type="ORF">FCC1311_090392</name>
</gene>
<reference evidence="7 8" key="1">
    <citation type="submission" date="2017-12" db="EMBL/GenBank/DDBJ databases">
        <title>Sequencing, de novo assembly and annotation of complete genome of a new Thraustochytrid species, strain FCC1311.</title>
        <authorList>
            <person name="Sedici K."/>
            <person name="Godart F."/>
            <person name="Aiese Cigliano R."/>
            <person name="Sanseverino W."/>
            <person name="Barakat M."/>
            <person name="Ortet P."/>
            <person name="Marechal E."/>
            <person name="Cagnac O."/>
            <person name="Amato A."/>
        </authorList>
    </citation>
    <scope>NUCLEOTIDE SEQUENCE [LARGE SCALE GENOMIC DNA]</scope>
</reference>
<evidence type="ECO:0000256" key="1">
    <source>
        <dbReference type="ARBA" id="ARBA00001933"/>
    </source>
</evidence>
<keyword evidence="3 7" id="KW-0032">Aminotransferase</keyword>
<evidence type="ECO:0000256" key="4">
    <source>
        <dbReference type="ARBA" id="ARBA00022679"/>
    </source>
</evidence>
<comment type="cofactor">
    <cofactor evidence="1">
        <name>pyridoxal 5'-phosphate</name>
        <dbReference type="ChEBI" id="CHEBI:597326"/>
    </cofactor>
</comment>
<comment type="caution">
    <text evidence="7">The sequence shown here is derived from an EMBL/GenBank/DDBJ whole genome shotgun (WGS) entry which is preliminary data.</text>
</comment>
<dbReference type="PANTHER" id="PTHR11986">
    <property type="entry name" value="AMINOTRANSFERASE CLASS III"/>
    <property type="match status" value="1"/>
</dbReference>